<evidence type="ECO:0000256" key="1">
    <source>
        <dbReference type="ARBA" id="ARBA00022801"/>
    </source>
</evidence>
<dbReference type="PANTHER" id="PTHR11113">
    <property type="entry name" value="N-ACETYLGLUCOSAMINE-6-PHOSPHATE DEACETYLASE"/>
    <property type="match status" value="1"/>
</dbReference>
<dbReference type="Proteomes" id="UP001222932">
    <property type="component" value="Unassembled WGS sequence"/>
</dbReference>
<keyword evidence="4" id="KW-1185">Reference proteome</keyword>
<reference evidence="3" key="2">
    <citation type="submission" date="2023-06" db="EMBL/GenBank/DDBJ databases">
        <authorList>
            <person name="Kobayashi Y."/>
            <person name="Kayamori A."/>
            <person name="Aoki K."/>
            <person name="Shiwa Y."/>
            <person name="Fujita N."/>
            <person name="Sugita T."/>
            <person name="Iwasaki W."/>
            <person name="Tanaka N."/>
            <person name="Takashima M."/>
        </authorList>
    </citation>
    <scope>NUCLEOTIDE SEQUENCE</scope>
    <source>
        <strain evidence="3">HIS016</strain>
    </source>
</reference>
<proteinExistence type="predicted"/>
<organism evidence="3 4">
    <name type="scientific">Cutaneotrichosporon spelunceum</name>
    <dbReference type="NCBI Taxonomy" id="1672016"/>
    <lineage>
        <taxon>Eukaryota</taxon>
        <taxon>Fungi</taxon>
        <taxon>Dikarya</taxon>
        <taxon>Basidiomycota</taxon>
        <taxon>Agaricomycotina</taxon>
        <taxon>Tremellomycetes</taxon>
        <taxon>Trichosporonales</taxon>
        <taxon>Trichosporonaceae</taxon>
        <taxon>Cutaneotrichosporon</taxon>
    </lineage>
</organism>
<dbReference type="PANTHER" id="PTHR11113:SF14">
    <property type="entry name" value="N-ACETYLGLUCOSAMINE-6-PHOSPHATE DEACETYLASE"/>
    <property type="match status" value="1"/>
</dbReference>
<dbReference type="Gene3D" id="3.20.20.140">
    <property type="entry name" value="Metal-dependent hydrolases"/>
    <property type="match status" value="1"/>
</dbReference>
<gene>
    <name evidence="3" type="primary">NAG2</name>
    <name evidence="3" type="ORF">CspeluHIS016_0206730</name>
</gene>
<dbReference type="GO" id="GO:0008448">
    <property type="term" value="F:N-acetylglucosamine-6-phosphate deacetylase activity"/>
    <property type="evidence" value="ECO:0007669"/>
    <property type="project" value="TreeGrafter"/>
</dbReference>
<dbReference type="SUPFAM" id="SSF51338">
    <property type="entry name" value="Composite domain of metallo-dependent hydrolases"/>
    <property type="match status" value="1"/>
</dbReference>
<dbReference type="GO" id="GO:0006046">
    <property type="term" value="P:N-acetylglucosamine catabolic process"/>
    <property type="evidence" value="ECO:0007669"/>
    <property type="project" value="TreeGrafter"/>
</dbReference>
<dbReference type="AlphaFoldDB" id="A0AAD3TSD3"/>
<evidence type="ECO:0000313" key="4">
    <source>
        <dbReference type="Proteomes" id="UP001222932"/>
    </source>
</evidence>
<dbReference type="SUPFAM" id="SSF51556">
    <property type="entry name" value="Metallo-dependent hydrolases"/>
    <property type="match status" value="1"/>
</dbReference>
<dbReference type="EMBL" id="BTCM01000002">
    <property type="protein sequence ID" value="GMK55617.1"/>
    <property type="molecule type" value="Genomic_DNA"/>
</dbReference>
<dbReference type="InterPro" id="IPR011059">
    <property type="entry name" value="Metal-dep_hydrolase_composite"/>
</dbReference>
<dbReference type="InterPro" id="IPR006680">
    <property type="entry name" value="Amidohydro-rel"/>
</dbReference>
<accession>A0AAD3TSD3</accession>
<evidence type="ECO:0000313" key="3">
    <source>
        <dbReference type="EMBL" id="GMK55617.1"/>
    </source>
</evidence>
<name>A0AAD3TSD3_9TREE</name>
<comment type="caution">
    <text evidence="3">The sequence shown here is derived from an EMBL/GenBank/DDBJ whole genome shotgun (WGS) entry which is preliminary data.</text>
</comment>
<reference evidence="3" key="1">
    <citation type="journal article" date="2023" name="BMC Genomics">
        <title>Chromosome-level genome assemblies of Cutaneotrichosporon spp. (Trichosporonales, Basidiomycota) reveal imbalanced evolution between nucleotide sequences and chromosome synteny.</title>
        <authorList>
            <person name="Kobayashi Y."/>
            <person name="Kayamori A."/>
            <person name="Aoki K."/>
            <person name="Shiwa Y."/>
            <person name="Matsutani M."/>
            <person name="Fujita N."/>
            <person name="Sugita T."/>
            <person name="Iwasaki W."/>
            <person name="Tanaka N."/>
            <person name="Takashima M."/>
        </authorList>
    </citation>
    <scope>NUCLEOTIDE SEQUENCE</scope>
    <source>
        <strain evidence="3">HIS016</strain>
    </source>
</reference>
<sequence>MSPYTPYELGLPNSAHGSGIQNKKASCRGFARHLSSNPTTMADIVRFTNGFLAMPDGTAVQGDLYVNTTTGLIIAGQENFYSTGLQPSRVVDLDGGILAPGLIDVQINGAYGVDFSDVDLGEGGDAKYLAGLDHVAERIVETGTTSLVPTIITQQEELYAKLLRLLAPRSSKNSAHLLGYHAEGPFLHPERKGMHTTELLLTANTTPPIDAFDAVFGKEGLDQEGVKMITAAPDVEGVMDCIEPLTKRGVIFSIGHSDANLEQGEQAVALGANMITHLFNAMRSIHHRDPGLVGLLGETGRRPYYGIIADGLHLHPNTVRIAYGAAAERCILVTDAQWILDPSLPDGLHHWRGGFSFHKEGLRVVLEGTDTLAGSAIPFYQCIGNLAEWAGITIPQSLVCATYHPAQMLGGRVAETKGQLKVGFDADLVVFGWDGSLRSTWVMGKEVYRNPTIATGGVLRPTKDTKAE</sequence>
<protein>
    <recommendedName>
        <fullName evidence="2">Amidohydrolase-related domain-containing protein</fullName>
    </recommendedName>
</protein>
<keyword evidence="1" id="KW-0378">Hydrolase</keyword>
<evidence type="ECO:0000259" key="2">
    <source>
        <dbReference type="Pfam" id="PF01979"/>
    </source>
</evidence>
<feature type="domain" description="Amidohydrolase-related" evidence="2">
    <location>
        <begin position="97"/>
        <end position="447"/>
    </location>
</feature>
<dbReference type="FunFam" id="3.20.20.140:FF:000065">
    <property type="entry name" value="N-acetylglucosamine-6-phosphate deacetylase"/>
    <property type="match status" value="1"/>
</dbReference>
<dbReference type="InterPro" id="IPR032466">
    <property type="entry name" value="Metal_Hydrolase"/>
</dbReference>
<dbReference type="Pfam" id="PF01979">
    <property type="entry name" value="Amidohydro_1"/>
    <property type="match status" value="1"/>
</dbReference>